<name>A0ABT7AWL5_9CYAN</name>
<reference evidence="3 4" key="1">
    <citation type="submission" date="2023-01" db="EMBL/GenBank/DDBJ databases">
        <title>Novel diversity within Roseofilum (Cyanobacteria; Desertifilaceae) from marine benthic mats with descriptions of four novel species.</title>
        <authorList>
            <person name="Wang Y."/>
            <person name="Berthold D.E."/>
            <person name="Hu J."/>
            <person name="Lefler F.W."/>
            <person name="Laughinghouse H.D. IV."/>
        </authorList>
    </citation>
    <scope>NUCLEOTIDE SEQUENCE [LARGE SCALE GENOMIC DNA]</scope>
    <source>
        <strain evidence="3 4">BLCC-M154</strain>
    </source>
</reference>
<keyword evidence="2" id="KW-1133">Transmembrane helix</keyword>
<dbReference type="Proteomes" id="UP001235303">
    <property type="component" value="Unassembled WGS sequence"/>
</dbReference>
<keyword evidence="2" id="KW-0472">Membrane</keyword>
<keyword evidence="1" id="KW-0175">Coiled coil</keyword>
<evidence type="ECO:0000313" key="3">
    <source>
        <dbReference type="EMBL" id="MDJ1171280.1"/>
    </source>
</evidence>
<dbReference type="RefSeq" id="WP_283755034.1">
    <property type="nucleotide sequence ID" value="NZ_JAQOSP010000109.1"/>
</dbReference>
<protein>
    <submittedName>
        <fullName evidence="3">Uncharacterized protein</fullName>
    </submittedName>
</protein>
<sequence length="450" mass="51459">MNSTPAPLVLAPNVYLFAYQLCQKGKDHLFWTECDRLLEPFGVSLKDEQEEIEFNSSALVSGSAQAWQLKDSYCLFFNLGYEDDRENLEKVSLDELGKILKPNAILHHFTNPGKKTFFLGNTLILTAYIPSPNKQRDPDYLQSLANSCFTGLFDPDELQLYESGELFGNSIFAYDNRDKTGGDRHVLIWLFRDEQAHDAVNQCLPLLTDLLFYRTKIVKAFADSREIYQGLKQGYGNIEETLDDLQIKLDNRQSNDLTKDDLADFKGQLKNLTKESLPYRRFLRKMDDFGNTIQTNLKNYDYKLDEIAQTLNLAPEKLGLFYEFAQETAPYYHAQIQTNLSYFADGTELVDQAIATIRGLVEIEQAESDRILQQQNEALQNEIQAIGVGIAAGAIVASTSGLMTEPWDFQNLKQLEWQFPLPFLVALVGSFLCSFSAWKLARRWIKHQRN</sequence>
<dbReference type="EMBL" id="JAQOSP010000109">
    <property type="protein sequence ID" value="MDJ1171280.1"/>
    <property type="molecule type" value="Genomic_DNA"/>
</dbReference>
<gene>
    <name evidence="3" type="ORF">PMG71_17770</name>
</gene>
<keyword evidence="2" id="KW-0812">Transmembrane</keyword>
<proteinExistence type="predicted"/>
<feature type="coiled-coil region" evidence="1">
    <location>
        <begin position="235"/>
        <end position="275"/>
    </location>
</feature>
<evidence type="ECO:0000256" key="2">
    <source>
        <dbReference type="SAM" id="Phobius"/>
    </source>
</evidence>
<comment type="caution">
    <text evidence="3">The sequence shown here is derived from an EMBL/GenBank/DDBJ whole genome shotgun (WGS) entry which is preliminary data.</text>
</comment>
<evidence type="ECO:0000256" key="1">
    <source>
        <dbReference type="SAM" id="Coils"/>
    </source>
</evidence>
<evidence type="ECO:0000313" key="4">
    <source>
        <dbReference type="Proteomes" id="UP001235303"/>
    </source>
</evidence>
<organism evidence="3 4">
    <name type="scientific">Roseofilum acuticapitatum BLCC-M154</name>
    <dbReference type="NCBI Taxonomy" id="3022444"/>
    <lineage>
        <taxon>Bacteria</taxon>
        <taxon>Bacillati</taxon>
        <taxon>Cyanobacteriota</taxon>
        <taxon>Cyanophyceae</taxon>
        <taxon>Desertifilales</taxon>
        <taxon>Desertifilaceae</taxon>
        <taxon>Roseofilum</taxon>
        <taxon>Roseofilum acuticapitatum</taxon>
    </lineage>
</organism>
<accession>A0ABT7AWL5</accession>
<keyword evidence="4" id="KW-1185">Reference proteome</keyword>
<feature type="transmembrane region" description="Helical" evidence="2">
    <location>
        <begin position="423"/>
        <end position="441"/>
    </location>
</feature>